<dbReference type="OrthoDB" id="1933825at2759"/>
<reference evidence="4 5" key="1">
    <citation type="journal article" date="2016" name="DNA Res.">
        <title>The draft genome of MD-2 pineapple using hybrid error correction of long reads.</title>
        <authorList>
            <person name="Redwan R.M."/>
            <person name="Saidin A."/>
            <person name="Kumar S.V."/>
        </authorList>
    </citation>
    <scope>NUCLEOTIDE SEQUENCE [LARGE SCALE GENOMIC DNA]</scope>
    <source>
        <strain evidence="5">cv. MD2</strain>
        <tissue evidence="4">Leaf</tissue>
    </source>
</reference>
<reference evidence="7" key="2">
    <citation type="submission" date="2025-04" db="UniProtKB">
        <authorList>
            <consortium name="RefSeq"/>
        </authorList>
    </citation>
    <scope>IDENTIFICATION</scope>
    <source>
        <tissue evidence="7">Leaf</tissue>
    </source>
</reference>
<dbReference type="InterPro" id="IPR036236">
    <property type="entry name" value="Znf_C2H2_sf"/>
</dbReference>
<proteinExistence type="predicted"/>
<dbReference type="Proteomes" id="UP000092600">
    <property type="component" value="Unassembled WGS sequence"/>
</dbReference>
<keyword evidence="1" id="KW-0863">Zinc-finger</keyword>
<feature type="region of interest" description="Disordered" evidence="2">
    <location>
        <begin position="68"/>
        <end position="87"/>
    </location>
</feature>
<dbReference type="AlphaFoldDB" id="A0A199USI8"/>
<dbReference type="PANTHER" id="PTHR47593:SF8">
    <property type="entry name" value="OS12G0581900 PROTEIN"/>
    <property type="match status" value="1"/>
</dbReference>
<feature type="region of interest" description="Disordered" evidence="2">
    <location>
        <begin position="1"/>
        <end position="48"/>
    </location>
</feature>
<dbReference type="GeneID" id="109721106"/>
<dbReference type="PANTHER" id="PTHR47593">
    <property type="entry name" value="ZINC FINGER PROTEIN 4-LIKE"/>
    <property type="match status" value="1"/>
</dbReference>
<gene>
    <name evidence="7" type="primary">LOC109721106</name>
    <name evidence="4" type="ORF">ACMD2_05212</name>
</gene>
<evidence type="ECO:0000313" key="6">
    <source>
        <dbReference type="Proteomes" id="UP000515123"/>
    </source>
</evidence>
<accession>A0A199USI8</accession>
<keyword evidence="6" id="KW-1185">Reference proteome</keyword>
<dbReference type="PROSITE" id="PS50157">
    <property type="entry name" value="ZINC_FINGER_C2H2_2"/>
    <property type="match status" value="1"/>
</dbReference>
<evidence type="ECO:0000256" key="2">
    <source>
        <dbReference type="SAM" id="MobiDB-lite"/>
    </source>
</evidence>
<feature type="domain" description="C2H2-type" evidence="3">
    <location>
        <begin position="52"/>
        <end position="79"/>
    </location>
</feature>
<sequence>MENEEVGETEGSSSGELGNNFDGEWLDLSLGGLNQKSTSDPPPAKTAPHKTFSCNFCMRKFFSSQALGGHQNAHKKERGAARKSHQLSHRTIANLPASTPILQSLRVHSHSMVQKAPRESSAVMVARFGAIAPDTRIGWAPFEEETGLMWPGSFLTDSQQLKNQTEQQKLDLSLRL</sequence>
<dbReference type="PROSITE" id="PS00028">
    <property type="entry name" value="ZINC_FINGER_C2H2_1"/>
    <property type="match status" value="1"/>
</dbReference>
<dbReference type="RefSeq" id="XP_020104113.1">
    <property type="nucleotide sequence ID" value="XM_020248524.1"/>
</dbReference>
<evidence type="ECO:0000256" key="1">
    <source>
        <dbReference type="PROSITE-ProRule" id="PRU00042"/>
    </source>
</evidence>
<dbReference type="GO" id="GO:0008270">
    <property type="term" value="F:zinc ion binding"/>
    <property type="evidence" value="ECO:0007669"/>
    <property type="project" value="UniProtKB-KW"/>
</dbReference>
<dbReference type="STRING" id="4615.A0A199USI8"/>
<dbReference type="Gramene" id="Aco003834.1.mrna1">
    <property type="protein sequence ID" value="Aco003834.1.mrna1.cds1"/>
    <property type="gene ID" value="Aco003834.1.path1"/>
</dbReference>
<evidence type="ECO:0000313" key="5">
    <source>
        <dbReference type="Proteomes" id="UP000092600"/>
    </source>
</evidence>
<dbReference type="SUPFAM" id="SSF57667">
    <property type="entry name" value="beta-beta-alpha zinc fingers"/>
    <property type="match status" value="1"/>
</dbReference>
<evidence type="ECO:0000259" key="3">
    <source>
        <dbReference type="PROSITE" id="PS50157"/>
    </source>
</evidence>
<dbReference type="EMBL" id="LSRQ01005443">
    <property type="protein sequence ID" value="OAY67611.1"/>
    <property type="molecule type" value="Genomic_DNA"/>
</dbReference>
<evidence type="ECO:0000313" key="4">
    <source>
        <dbReference type="EMBL" id="OAY67611.1"/>
    </source>
</evidence>
<dbReference type="Proteomes" id="UP000515123">
    <property type="component" value="Linkage group 15"/>
</dbReference>
<keyword evidence="1" id="KW-0479">Metal-binding</keyword>
<evidence type="ECO:0000313" key="7">
    <source>
        <dbReference type="RefSeq" id="XP_020104113.1"/>
    </source>
</evidence>
<keyword evidence="1" id="KW-0862">Zinc</keyword>
<feature type="compositionally biased region" description="Basic residues" evidence="2">
    <location>
        <begin position="72"/>
        <end position="87"/>
    </location>
</feature>
<name>A0A199USI8_ANACO</name>
<organism evidence="4 5">
    <name type="scientific">Ananas comosus</name>
    <name type="common">Pineapple</name>
    <name type="synonym">Ananas ananas</name>
    <dbReference type="NCBI Taxonomy" id="4615"/>
    <lineage>
        <taxon>Eukaryota</taxon>
        <taxon>Viridiplantae</taxon>
        <taxon>Streptophyta</taxon>
        <taxon>Embryophyta</taxon>
        <taxon>Tracheophyta</taxon>
        <taxon>Spermatophyta</taxon>
        <taxon>Magnoliopsida</taxon>
        <taxon>Liliopsida</taxon>
        <taxon>Poales</taxon>
        <taxon>Bromeliaceae</taxon>
        <taxon>Bromelioideae</taxon>
        <taxon>Ananas</taxon>
    </lineage>
</organism>
<protein>
    <submittedName>
        <fullName evidence="4 7">Zinc finger protein 7</fullName>
    </submittedName>
</protein>
<dbReference type="Gene3D" id="3.30.160.60">
    <property type="entry name" value="Classic Zinc Finger"/>
    <property type="match status" value="1"/>
</dbReference>
<dbReference type="InterPro" id="IPR013087">
    <property type="entry name" value="Znf_C2H2_type"/>
</dbReference>
<feature type="compositionally biased region" description="Low complexity" evidence="2">
    <location>
        <begin position="9"/>
        <end position="20"/>
    </location>
</feature>
<dbReference type="InterPro" id="IPR053266">
    <property type="entry name" value="Zinc_finger_protein_7"/>
</dbReference>